<dbReference type="PANTHER" id="PTHR23275">
    <property type="entry name" value="CABRIOLET.-RELATED"/>
    <property type="match status" value="1"/>
</dbReference>
<dbReference type="SUPFAM" id="SSF57184">
    <property type="entry name" value="Growth factor receptor domain"/>
    <property type="match status" value="1"/>
</dbReference>
<dbReference type="InterPro" id="IPR052798">
    <property type="entry name" value="Giardia_VSA"/>
</dbReference>
<sequence length="730" mass="79615">MSLGVDILPRSPRRYLVALLLVLSITAEWSRSVHFGVSGEFVTADKDLSAKTVRANELYNFSSMSKAIFVSLGNINIKGCSFTFANLPYRPPAASVGALTLAVRNTQVEDGTICVRGYFPRSSTLRFSKTTAKMTTAKPVFDIQGHTAVYGVVLTIENTTAEWPVNGPHGPVILMGGYVRQLLQKSSAFFFVWTNALYAENIIKVGGPVFNWYYDADADVAGNQTGVALCVDVRDSILAVDYATCSKCTGPFIDFVQPECTMSNTDSGMVRFTNCSITGGQSFYRVKKEKIWASSNPANSIFSGVYSEGALFDGSTWGEDFRGSVTVIHVVVNSIITGSGQVPTNFRGQDFFYGNLSLGGVLIDNSWPLANAARLYPNIAVNPYGRMYDQYGVATYPAPYPPSWAFCQKANTLSVSYETAFPERAQCDCKAGTYKPYCTTMRDPLLYYSGYTISKPSCAVTKCDACTWGFTDVCSICGTNYKVTNDGKCIPMTCTVTNCNKCVDNTEDQCQTCKPTFKVNNVDQCVPKVCGVSNCATCVYDSETQCSTCKPTFKLDASKKCVPKVCGITNCATCEYDTEDTCATCKPTYKLVNNTCVPKVCSANDCANCVYDSETECETCNPTFKPDANQLCIPKVCGVDSCKECVYDSETLCKICEPNFKLDVNQQCVEKVCGIENCGTCVFDTEDTCETCAPTYKLVDNTCVPKVCTATNCVSARTTVRLNARPARRP</sequence>
<feature type="domain" description="EGF-like" evidence="2">
    <location>
        <begin position="636"/>
        <end position="669"/>
    </location>
</feature>
<keyword evidence="1" id="KW-0732">Signal</keyword>
<feature type="signal peptide" evidence="1">
    <location>
        <begin position="1"/>
        <end position="32"/>
    </location>
</feature>
<keyword evidence="4" id="KW-1185">Reference proteome</keyword>
<dbReference type="VEuPathDB" id="TriTrypDB:ADEAN_000338900"/>
<name>A0A7G2CA48_9TRYP</name>
<gene>
    <name evidence="3" type="ORF">ADEAN_000338900</name>
</gene>
<accession>A0A7G2CA48</accession>
<feature type="domain" description="EGF-like" evidence="2">
    <location>
        <begin position="493"/>
        <end position="526"/>
    </location>
</feature>
<dbReference type="InterPro" id="IPR000742">
    <property type="entry name" value="EGF"/>
</dbReference>
<reference evidence="3 4" key="1">
    <citation type="submission" date="2020-08" db="EMBL/GenBank/DDBJ databases">
        <authorList>
            <person name="Newling K."/>
            <person name="Davey J."/>
            <person name="Forrester S."/>
        </authorList>
    </citation>
    <scope>NUCLEOTIDE SEQUENCE [LARGE SCALE GENOMIC DNA]</scope>
    <source>
        <strain evidence="4">Crithidia deanei Carvalho (ATCC PRA-265)</strain>
    </source>
</reference>
<feature type="chain" id="PRO_5028807428" description="EGF-like domain-containing protein" evidence="1">
    <location>
        <begin position="33"/>
        <end position="730"/>
    </location>
</feature>
<evidence type="ECO:0000313" key="3">
    <source>
        <dbReference type="EMBL" id="CAD2215931.1"/>
    </source>
</evidence>
<dbReference type="EMBL" id="LR877149">
    <property type="protein sequence ID" value="CAD2215931.1"/>
    <property type="molecule type" value="Genomic_DNA"/>
</dbReference>
<feature type="domain" description="EGF-like" evidence="2">
    <location>
        <begin position="600"/>
        <end position="633"/>
    </location>
</feature>
<proteinExistence type="predicted"/>
<feature type="domain" description="EGF-like" evidence="2">
    <location>
        <begin position="565"/>
        <end position="597"/>
    </location>
</feature>
<dbReference type="SMART" id="SM00181">
    <property type="entry name" value="EGF"/>
    <property type="match status" value="6"/>
</dbReference>
<feature type="domain" description="EGF-like" evidence="2">
    <location>
        <begin position="529"/>
        <end position="562"/>
    </location>
</feature>
<organism evidence="3 4">
    <name type="scientific">Angomonas deanei</name>
    <dbReference type="NCBI Taxonomy" id="59799"/>
    <lineage>
        <taxon>Eukaryota</taxon>
        <taxon>Discoba</taxon>
        <taxon>Euglenozoa</taxon>
        <taxon>Kinetoplastea</taxon>
        <taxon>Metakinetoplastina</taxon>
        <taxon>Trypanosomatida</taxon>
        <taxon>Trypanosomatidae</taxon>
        <taxon>Strigomonadinae</taxon>
        <taxon>Angomonas</taxon>
    </lineage>
</organism>
<dbReference type="AlphaFoldDB" id="A0A7G2CA48"/>
<dbReference type="PANTHER" id="PTHR23275:SF100">
    <property type="entry name" value="EGF-LIKE DOMAIN-CONTAINING PROTEIN"/>
    <property type="match status" value="1"/>
</dbReference>
<evidence type="ECO:0000313" key="4">
    <source>
        <dbReference type="Proteomes" id="UP000515908"/>
    </source>
</evidence>
<dbReference type="SMART" id="SM00261">
    <property type="entry name" value="FU"/>
    <property type="match status" value="3"/>
</dbReference>
<evidence type="ECO:0000256" key="1">
    <source>
        <dbReference type="SAM" id="SignalP"/>
    </source>
</evidence>
<protein>
    <recommendedName>
        <fullName evidence="2">EGF-like domain-containing protein</fullName>
    </recommendedName>
</protein>
<dbReference type="InterPro" id="IPR006212">
    <property type="entry name" value="Furin_repeat"/>
</dbReference>
<feature type="domain" description="EGF-like" evidence="2">
    <location>
        <begin position="672"/>
        <end position="704"/>
    </location>
</feature>
<evidence type="ECO:0000259" key="2">
    <source>
        <dbReference type="SMART" id="SM00181"/>
    </source>
</evidence>
<dbReference type="InterPro" id="IPR009030">
    <property type="entry name" value="Growth_fac_rcpt_cys_sf"/>
</dbReference>
<dbReference type="Proteomes" id="UP000515908">
    <property type="component" value="Chromosome 05"/>
</dbReference>